<keyword evidence="14" id="KW-1185">Reference proteome</keyword>
<evidence type="ECO:0000313" key="14">
    <source>
        <dbReference type="Proteomes" id="UP000663832"/>
    </source>
</evidence>
<dbReference type="SUPFAM" id="SSF81321">
    <property type="entry name" value="Family A G protein-coupled receptor-like"/>
    <property type="match status" value="1"/>
</dbReference>
<evidence type="ECO:0000256" key="7">
    <source>
        <dbReference type="ARBA" id="ARBA00023170"/>
    </source>
</evidence>
<protein>
    <recommendedName>
        <fullName evidence="10">G-protein coupled receptors family 1 profile domain-containing protein</fullName>
    </recommendedName>
</protein>
<keyword evidence="2" id="KW-1003">Cell membrane</keyword>
<feature type="transmembrane region" description="Helical" evidence="9">
    <location>
        <begin position="53"/>
        <end position="75"/>
    </location>
</feature>
<feature type="transmembrane region" description="Helical" evidence="9">
    <location>
        <begin position="220"/>
        <end position="243"/>
    </location>
</feature>
<name>A0A814SWD7_9BILA</name>
<dbReference type="EMBL" id="CAJNOM010000001">
    <property type="protein sequence ID" value="CAF0727982.1"/>
    <property type="molecule type" value="Genomic_DNA"/>
</dbReference>
<keyword evidence="5" id="KW-0297">G-protein coupled receptor</keyword>
<feature type="domain" description="G-protein coupled receptors family 1 profile" evidence="10">
    <location>
        <begin position="32"/>
        <end position="281"/>
    </location>
</feature>
<comment type="subcellular location">
    <subcellularLocation>
        <location evidence="1">Cell membrane</location>
        <topology evidence="1">Multi-pass membrane protein</topology>
    </subcellularLocation>
</comment>
<dbReference type="InterPro" id="IPR050569">
    <property type="entry name" value="TAAR"/>
</dbReference>
<evidence type="ECO:0000256" key="2">
    <source>
        <dbReference type="ARBA" id="ARBA00022475"/>
    </source>
</evidence>
<evidence type="ECO:0000256" key="6">
    <source>
        <dbReference type="ARBA" id="ARBA00023136"/>
    </source>
</evidence>
<keyword evidence="4 9" id="KW-1133">Transmembrane helix</keyword>
<keyword evidence="3 9" id="KW-0812">Transmembrane</keyword>
<dbReference type="AlphaFoldDB" id="A0A814SWD7"/>
<evidence type="ECO:0000256" key="4">
    <source>
        <dbReference type="ARBA" id="ARBA00022989"/>
    </source>
</evidence>
<dbReference type="PANTHER" id="PTHR24249">
    <property type="entry name" value="HISTAMINE RECEPTOR-RELATED G-PROTEIN COUPLED RECEPTOR"/>
    <property type="match status" value="1"/>
</dbReference>
<evidence type="ECO:0000313" key="11">
    <source>
        <dbReference type="EMBL" id="CAF0727982.1"/>
    </source>
</evidence>
<dbReference type="InterPro" id="IPR017452">
    <property type="entry name" value="GPCR_Rhodpsn_7TM"/>
</dbReference>
<dbReference type="EMBL" id="CAJNOI010000023">
    <property type="protein sequence ID" value="CAF0847255.1"/>
    <property type="molecule type" value="Genomic_DNA"/>
</dbReference>
<dbReference type="Proteomes" id="UP000663832">
    <property type="component" value="Unassembled WGS sequence"/>
</dbReference>
<organism evidence="13 14">
    <name type="scientific">Adineta steineri</name>
    <dbReference type="NCBI Taxonomy" id="433720"/>
    <lineage>
        <taxon>Eukaryota</taxon>
        <taxon>Metazoa</taxon>
        <taxon>Spiralia</taxon>
        <taxon>Gnathifera</taxon>
        <taxon>Rotifera</taxon>
        <taxon>Eurotatoria</taxon>
        <taxon>Bdelloidea</taxon>
        <taxon>Adinetida</taxon>
        <taxon>Adinetidae</taxon>
        <taxon>Adineta</taxon>
    </lineage>
</organism>
<dbReference type="InterPro" id="IPR000276">
    <property type="entry name" value="GPCR_Rhodpsn"/>
</dbReference>
<dbReference type="PROSITE" id="PS50262">
    <property type="entry name" value="G_PROTEIN_RECEP_F1_2"/>
    <property type="match status" value="1"/>
</dbReference>
<dbReference type="Pfam" id="PF00001">
    <property type="entry name" value="7tm_1"/>
    <property type="match status" value="1"/>
</dbReference>
<feature type="transmembrane region" description="Helical" evidence="9">
    <location>
        <begin position="132"/>
        <end position="153"/>
    </location>
</feature>
<dbReference type="Gene3D" id="1.20.1070.10">
    <property type="entry name" value="Rhodopsin 7-helix transmembrane proteins"/>
    <property type="match status" value="1"/>
</dbReference>
<feature type="transmembrane region" description="Helical" evidence="9">
    <location>
        <begin position="173"/>
        <end position="199"/>
    </location>
</feature>
<dbReference type="EMBL" id="CAJNOM010000156">
    <property type="protein sequence ID" value="CAF1153387.1"/>
    <property type="molecule type" value="Genomic_DNA"/>
</dbReference>
<gene>
    <name evidence="12" type="ORF">BJG266_LOCUS7645</name>
    <name evidence="13" type="ORF">QVE165_LOCUS23144</name>
    <name evidence="11" type="ORF">QVE165_LOCUS4</name>
</gene>
<keyword evidence="7" id="KW-0675">Receptor</keyword>
<keyword evidence="8" id="KW-0807">Transducer</keyword>
<proteinExistence type="predicted"/>
<evidence type="ECO:0000256" key="1">
    <source>
        <dbReference type="ARBA" id="ARBA00004651"/>
    </source>
</evidence>
<evidence type="ECO:0000256" key="8">
    <source>
        <dbReference type="ARBA" id="ARBA00023224"/>
    </source>
</evidence>
<evidence type="ECO:0000313" key="13">
    <source>
        <dbReference type="EMBL" id="CAF1153387.1"/>
    </source>
</evidence>
<dbReference type="CDD" id="cd00637">
    <property type="entry name" value="7tm_classA_rhodopsin-like"/>
    <property type="match status" value="1"/>
</dbReference>
<evidence type="ECO:0000256" key="3">
    <source>
        <dbReference type="ARBA" id="ARBA00022692"/>
    </source>
</evidence>
<evidence type="ECO:0000256" key="9">
    <source>
        <dbReference type="SAM" id="Phobius"/>
    </source>
</evidence>
<dbReference type="Proteomes" id="UP000663877">
    <property type="component" value="Unassembled WGS sequence"/>
</dbReference>
<dbReference type="GO" id="GO:0005886">
    <property type="term" value="C:plasma membrane"/>
    <property type="evidence" value="ECO:0007669"/>
    <property type="project" value="UniProtKB-SubCell"/>
</dbReference>
<dbReference type="PANTHER" id="PTHR24249:SF372">
    <property type="entry name" value="G-PROTEIN COUPLED RECEPTORS FAMILY 1 PROFILE DOMAIN-CONTAINING PROTEIN"/>
    <property type="match status" value="1"/>
</dbReference>
<reference evidence="13" key="1">
    <citation type="submission" date="2021-02" db="EMBL/GenBank/DDBJ databases">
        <authorList>
            <person name="Nowell W R."/>
        </authorList>
    </citation>
    <scope>NUCLEOTIDE SEQUENCE</scope>
</reference>
<feature type="transmembrane region" description="Helical" evidence="9">
    <location>
        <begin position="17"/>
        <end position="41"/>
    </location>
</feature>
<evidence type="ECO:0000256" key="5">
    <source>
        <dbReference type="ARBA" id="ARBA00023040"/>
    </source>
</evidence>
<sequence>MNSSTSEIANHRTDYSIIAPVSMIFAIIAIIITSIILIIVLLTKQFHTVTRLLTCNTCLASLLYCTVQCVNYSYLLVITWDKSDRSCRWRGYFGYMSMIAFLYSYVLQVISRLFFIILYTKYRWLITLRTHLYLIFIGWIIILVVPSPAILTHDIFFREGELCWVTKTYKLHTYYIIAAYYVIPILLIIVINLFIYIPVYYSGKNTTIQRSIKRNDRDFIIFRNIMISFSVYFLGGVPIIIYMFTDIEFFYSVGVISVTFAVIMEKLVLIYLDREIRNMLKHFFCQKRTQVMPLIINAAFIVH</sequence>
<accession>A0A814SWD7</accession>
<dbReference type="OrthoDB" id="10031457at2759"/>
<comment type="caution">
    <text evidence="13">The sequence shown here is derived from an EMBL/GenBank/DDBJ whole genome shotgun (WGS) entry which is preliminary data.</text>
</comment>
<evidence type="ECO:0000313" key="12">
    <source>
        <dbReference type="EMBL" id="CAF0847255.1"/>
    </source>
</evidence>
<keyword evidence="6 9" id="KW-0472">Membrane</keyword>
<dbReference type="GO" id="GO:0004930">
    <property type="term" value="F:G protein-coupled receptor activity"/>
    <property type="evidence" value="ECO:0007669"/>
    <property type="project" value="UniProtKB-KW"/>
</dbReference>
<evidence type="ECO:0000259" key="10">
    <source>
        <dbReference type="PROSITE" id="PS50262"/>
    </source>
</evidence>
<feature type="transmembrane region" description="Helical" evidence="9">
    <location>
        <begin position="249"/>
        <end position="272"/>
    </location>
</feature>
<feature type="transmembrane region" description="Helical" evidence="9">
    <location>
        <begin position="95"/>
        <end position="120"/>
    </location>
</feature>